<evidence type="ECO:0000259" key="2">
    <source>
        <dbReference type="Pfam" id="PF00078"/>
    </source>
</evidence>
<feature type="domain" description="Reverse transcriptase" evidence="2">
    <location>
        <begin position="182"/>
        <end position="262"/>
    </location>
</feature>
<name>A0ABQ5DRD1_9ASTR</name>
<keyword evidence="4" id="KW-1185">Reference proteome</keyword>
<proteinExistence type="predicted"/>
<comment type="caution">
    <text evidence="3">The sequence shown here is derived from an EMBL/GenBank/DDBJ whole genome shotgun (WGS) entry which is preliminary data.</text>
</comment>
<evidence type="ECO:0000256" key="1">
    <source>
        <dbReference type="SAM" id="Phobius"/>
    </source>
</evidence>
<keyword evidence="1" id="KW-1133">Transmembrane helix</keyword>
<feature type="transmembrane region" description="Helical" evidence="1">
    <location>
        <begin position="250"/>
        <end position="272"/>
    </location>
</feature>
<keyword evidence="1" id="KW-0472">Membrane</keyword>
<keyword evidence="1" id="KW-0812">Transmembrane</keyword>
<accession>A0ABQ5DRD1</accession>
<dbReference type="InterPro" id="IPR043502">
    <property type="entry name" value="DNA/RNA_pol_sf"/>
</dbReference>
<dbReference type="InterPro" id="IPR000477">
    <property type="entry name" value="RT_dom"/>
</dbReference>
<evidence type="ECO:0000313" key="3">
    <source>
        <dbReference type="EMBL" id="GJT41697.1"/>
    </source>
</evidence>
<dbReference type="PANTHER" id="PTHR33116">
    <property type="entry name" value="REVERSE TRANSCRIPTASE ZINC-BINDING DOMAIN-CONTAINING PROTEIN-RELATED-RELATED"/>
    <property type="match status" value="1"/>
</dbReference>
<gene>
    <name evidence="3" type="ORF">Tco_0941562</name>
</gene>
<reference evidence="3" key="2">
    <citation type="submission" date="2022-01" db="EMBL/GenBank/DDBJ databases">
        <authorList>
            <person name="Yamashiro T."/>
            <person name="Shiraishi A."/>
            <person name="Satake H."/>
            <person name="Nakayama K."/>
        </authorList>
    </citation>
    <scope>NUCLEOTIDE SEQUENCE</scope>
</reference>
<reference evidence="3" key="1">
    <citation type="journal article" date="2022" name="Int. J. Mol. Sci.">
        <title>Draft Genome of Tanacetum Coccineum: Genomic Comparison of Closely Related Tanacetum-Family Plants.</title>
        <authorList>
            <person name="Yamashiro T."/>
            <person name="Shiraishi A."/>
            <person name="Nakayama K."/>
            <person name="Satake H."/>
        </authorList>
    </citation>
    <scope>NUCLEOTIDE SEQUENCE</scope>
</reference>
<dbReference type="Proteomes" id="UP001151760">
    <property type="component" value="Unassembled WGS sequence"/>
</dbReference>
<evidence type="ECO:0000313" key="4">
    <source>
        <dbReference type="Proteomes" id="UP001151760"/>
    </source>
</evidence>
<protein>
    <recommendedName>
        <fullName evidence="2">Reverse transcriptase domain-containing protein</fullName>
    </recommendedName>
</protein>
<feature type="transmembrane region" description="Helical" evidence="1">
    <location>
        <begin position="213"/>
        <end position="238"/>
    </location>
</feature>
<dbReference type="EMBL" id="BQNB010015583">
    <property type="protein sequence ID" value="GJT41697.1"/>
    <property type="molecule type" value="Genomic_DNA"/>
</dbReference>
<dbReference type="PANTHER" id="PTHR33116:SF84">
    <property type="entry name" value="RNA-DIRECTED DNA POLYMERASE"/>
    <property type="match status" value="1"/>
</dbReference>
<dbReference type="Pfam" id="PF00078">
    <property type="entry name" value="RVT_1"/>
    <property type="match status" value="1"/>
</dbReference>
<dbReference type="SUPFAM" id="SSF56672">
    <property type="entry name" value="DNA/RNA polymerases"/>
    <property type="match status" value="1"/>
</dbReference>
<organism evidence="3 4">
    <name type="scientific">Tanacetum coccineum</name>
    <dbReference type="NCBI Taxonomy" id="301880"/>
    <lineage>
        <taxon>Eukaryota</taxon>
        <taxon>Viridiplantae</taxon>
        <taxon>Streptophyta</taxon>
        <taxon>Embryophyta</taxon>
        <taxon>Tracheophyta</taxon>
        <taxon>Spermatophyta</taxon>
        <taxon>Magnoliopsida</taxon>
        <taxon>eudicotyledons</taxon>
        <taxon>Gunneridae</taxon>
        <taxon>Pentapetalae</taxon>
        <taxon>asterids</taxon>
        <taxon>campanulids</taxon>
        <taxon>Asterales</taxon>
        <taxon>Asteraceae</taxon>
        <taxon>Asteroideae</taxon>
        <taxon>Anthemideae</taxon>
        <taxon>Anthemidinae</taxon>
        <taxon>Tanacetum</taxon>
    </lineage>
</organism>
<sequence>MDLSNLILHEEEAIYVKAYNDALLMQERFLQQKATIKWLRVGDSNSAYFHKVVKGRISRSQIDGVTSADGTLCEGDQVAAAFVSHYSSFLSQKGVTQTLNIDNLFISKLDSDIANDMVKTVTPLEEFFTNGTLLKELNHTLIALIPKVSSPSRINDYRPISCCNVLFKNYHNYHLDRGPPGCAFKIDIQKAYDTVDWDFLREILVGFGFHHRMIAWIMECVSSTSFSLSINGVLHGFFKGKRDLRQGDPLSPYLFTLLMEIYSCLLMGMLILPPVIMECLDEFKGVSGLIPSLPKSTAYFCNVLNHTKLAILNILPFDEGRLPVKYLGVPLISSRLIYRDCRELIEKVKSRINDWKNKSLSADGRLQLIRSVIGSMHIFWASVFILPTLILIDIEQLMHGFLWCQGDMHKGKSKMAWEVVCLPKREGGRGIRRLDVFNKALMVSHVWGLLTLRESLWVWNHIKVFAGLPRISSSLDDIVDSIIPISKRRSARGIIAKLVFNASAYFIWQERNGRLFKNQKRSPNQSVVALSKIFASSSILASSSSSCNVVASSMIFAS</sequence>